<dbReference type="PANTHER" id="PTHR30368:SF2">
    <property type="entry name" value="SULFATE-BINDING PROTEIN"/>
    <property type="match status" value="1"/>
</dbReference>
<evidence type="ECO:0000256" key="2">
    <source>
        <dbReference type="ARBA" id="ARBA00006099"/>
    </source>
</evidence>
<dbReference type="Proteomes" id="UP000683428">
    <property type="component" value="Chromosome"/>
</dbReference>
<gene>
    <name evidence="7" type="ORF">Azoinq_10035</name>
</gene>
<feature type="signal peptide" evidence="6">
    <location>
        <begin position="1"/>
        <end position="31"/>
    </location>
</feature>
<dbReference type="RefSeq" id="WP_216129476.1">
    <property type="nucleotide sequence ID" value="NZ_CP064782.1"/>
</dbReference>
<protein>
    <submittedName>
        <fullName evidence="7">Sulfate ABC transporter substrate-binding protein</fullName>
    </submittedName>
</protein>
<sequence>MFTPHRFLSRALFAPLLGLALVAGGAAPAAAETVLLNASYDVARDFYKDFNPLFVRHWQSKTGEKLEVKQSHGGSSKQVRAVADGLEADVVTMNQATDVEFLADKGLVARDWAKKFPNNASPYTSTMVFIVRKGNPKAIRDWSDLAKPGVQVIVPHPKNTGNGRYTYLAAWGYALRQPGGNDRTAKAFVAKVLHNAPLFAAGGRDATTTFMQRHMGDVLVTFESEAELIAKEFGRGGFEVVYPKLSILAEFPVAVVNRVVDKKGDRKEAQAYLDYLWSKEGQENAAQNYLRPRDPAVLKKYAAQFPPIRTFTVDEVFGGWSKAFHAHFVDGGSFDQLYLQK</sequence>
<evidence type="ECO:0000256" key="5">
    <source>
        <dbReference type="ARBA" id="ARBA00022764"/>
    </source>
</evidence>
<dbReference type="GO" id="GO:0042597">
    <property type="term" value="C:periplasmic space"/>
    <property type="evidence" value="ECO:0007669"/>
    <property type="project" value="UniProtKB-SubCell"/>
</dbReference>
<dbReference type="NCBIfam" id="TIGR00971">
    <property type="entry name" value="3a0106s03"/>
    <property type="match status" value="1"/>
</dbReference>
<proteinExistence type="inferred from homology"/>
<evidence type="ECO:0000313" key="7">
    <source>
        <dbReference type="EMBL" id="QWT48203.1"/>
    </source>
</evidence>
<comment type="similarity">
    <text evidence="2">Belongs to the prokaryotic sulfate-binding protein family.</text>
</comment>
<dbReference type="GO" id="GO:1902358">
    <property type="term" value="P:sulfate transmembrane transport"/>
    <property type="evidence" value="ECO:0007669"/>
    <property type="project" value="InterPro"/>
</dbReference>
<evidence type="ECO:0000256" key="6">
    <source>
        <dbReference type="SAM" id="SignalP"/>
    </source>
</evidence>
<name>A0A975SKZ9_9RHOO</name>
<keyword evidence="3" id="KW-0813">Transport</keyword>
<dbReference type="CDD" id="cd01005">
    <property type="entry name" value="PBP2_CysP"/>
    <property type="match status" value="1"/>
</dbReference>
<dbReference type="EMBL" id="CP064782">
    <property type="protein sequence ID" value="QWT48203.1"/>
    <property type="molecule type" value="Genomic_DNA"/>
</dbReference>
<reference evidence="7" key="1">
    <citation type="submission" date="2020-11" db="EMBL/GenBank/DDBJ databases">
        <title>Azospira inquinata sp. nov.</title>
        <authorList>
            <person name="Moe W.M."/>
            <person name="Mikes M.C."/>
        </authorList>
    </citation>
    <scope>NUCLEOTIDE SEQUENCE</scope>
    <source>
        <strain evidence="7">Azo-3</strain>
    </source>
</reference>
<dbReference type="InterPro" id="IPR005669">
    <property type="entry name" value="Thiosulph/SO4-bd"/>
</dbReference>
<evidence type="ECO:0000313" key="8">
    <source>
        <dbReference type="Proteomes" id="UP000683428"/>
    </source>
</evidence>
<dbReference type="PANTHER" id="PTHR30368">
    <property type="entry name" value="SULFATE-BINDING PROTEIN"/>
    <property type="match status" value="1"/>
</dbReference>
<dbReference type="NCBIfam" id="NF008106">
    <property type="entry name" value="PRK10852.1"/>
    <property type="match status" value="1"/>
</dbReference>
<keyword evidence="8" id="KW-1185">Reference proteome</keyword>
<dbReference type="NCBIfam" id="NF008022">
    <property type="entry name" value="PRK10752.1"/>
    <property type="match status" value="1"/>
</dbReference>
<evidence type="ECO:0000256" key="3">
    <source>
        <dbReference type="ARBA" id="ARBA00022448"/>
    </source>
</evidence>
<accession>A0A975SKZ9</accession>
<comment type="subcellular location">
    <subcellularLocation>
        <location evidence="1">Periplasm</location>
    </subcellularLocation>
</comment>
<dbReference type="AlphaFoldDB" id="A0A975SKZ9"/>
<feature type="chain" id="PRO_5037907413" evidence="6">
    <location>
        <begin position="32"/>
        <end position="341"/>
    </location>
</feature>
<evidence type="ECO:0000256" key="4">
    <source>
        <dbReference type="ARBA" id="ARBA00022729"/>
    </source>
</evidence>
<dbReference type="KEGG" id="aiq:Azoinq_10035"/>
<keyword evidence="4 6" id="KW-0732">Signal</keyword>
<dbReference type="Pfam" id="PF13531">
    <property type="entry name" value="SBP_bac_11"/>
    <property type="match status" value="1"/>
</dbReference>
<dbReference type="GO" id="GO:0140104">
    <property type="term" value="F:molecular carrier activity"/>
    <property type="evidence" value="ECO:0007669"/>
    <property type="project" value="InterPro"/>
</dbReference>
<evidence type="ECO:0000256" key="1">
    <source>
        <dbReference type="ARBA" id="ARBA00004418"/>
    </source>
</evidence>
<organism evidence="7 8">
    <name type="scientific">Azospira inquinata</name>
    <dbReference type="NCBI Taxonomy" id="2785627"/>
    <lineage>
        <taxon>Bacteria</taxon>
        <taxon>Pseudomonadati</taxon>
        <taxon>Pseudomonadota</taxon>
        <taxon>Betaproteobacteria</taxon>
        <taxon>Rhodocyclales</taxon>
        <taxon>Rhodocyclaceae</taxon>
        <taxon>Azospira</taxon>
    </lineage>
</organism>
<keyword evidence="5" id="KW-0574">Periplasm</keyword>